<dbReference type="EMBL" id="JAGRRH010000005">
    <property type="protein sequence ID" value="KAG7369540.1"/>
    <property type="molecule type" value="Genomic_DNA"/>
</dbReference>
<sequence>MEIPNAVYLQGSSSNAVSEEAASMETVLADTVVLMADEEAIETMRRPAQRLNNDSPKQQSPQARKKVSTRRHLDDSNLCPFRLSIFMISEASSTDGGRWFLSTPKGAPTSTCGCHSGHIQMDPSLLHNYISGLSSRDTQLAKQCAHLGRIPGRAYSLSRADFRLCPRTDRREEQRNVSRNERKASGNTVPGGKRRQNESRREMDTSEAQQKQQTALAMKHNTTKATNGVSGDGLAEFLSALIQHLFATNSKIDEGMMADEDQAKKRKATADPEIKEEISQPPNGIAEKIEGFLGRIKITDDEIQRVESEIQIVEKKIQKVESEIFEFEKCLKEEEPELALTTEPKSSDELLQHKDHLITLLQQKNNLLQQQKDLETEKNNLLQKRKDLDRENIDFVQKKSNLVQQKLDLVQQKNDMEIAYTSGKYYA</sequence>
<dbReference type="Proteomes" id="UP000693970">
    <property type="component" value="Unassembled WGS sequence"/>
</dbReference>
<comment type="caution">
    <text evidence="3">The sequence shown here is derived from an EMBL/GenBank/DDBJ whole genome shotgun (WGS) entry which is preliminary data.</text>
</comment>
<evidence type="ECO:0000313" key="4">
    <source>
        <dbReference type="Proteomes" id="UP000693970"/>
    </source>
</evidence>
<accession>A0A9K3LXE9</accession>
<feature type="compositionally biased region" description="Basic and acidic residues" evidence="2">
    <location>
        <begin position="170"/>
        <end position="184"/>
    </location>
</feature>
<feature type="compositionally biased region" description="Basic and acidic residues" evidence="2">
    <location>
        <begin position="195"/>
        <end position="204"/>
    </location>
</feature>
<dbReference type="AlphaFoldDB" id="A0A9K3LXE9"/>
<name>A0A9K3LXE9_9STRA</name>
<feature type="coiled-coil region" evidence="1">
    <location>
        <begin position="296"/>
        <end position="323"/>
    </location>
</feature>
<reference evidence="3" key="2">
    <citation type="submission" date="2021-04" db="EMBL/GenBank/DDBJ databases">
        <authorList>
            <person name="Podell S."/>
        </authorList>
    </citation>
    <scope>NUCLEOTIDE SEQUENCE</scope>
    <source>
        <strain evidence="3">Hildebrandi</strain>
    </source>
</reference>
<keyword evidence="1" id="KW-0175">Coiled coil</keyword>
<feature type="compositionally biased region" description="Polar residues" evidence="2">
    <location>
        <begin position="206"/>
        <end position="215"/>
    </location>
</feature>
<feature type="region of interest" description="Disordered" evidence="2">
    <location>
        <begin position="44"/>
        <end position="71"/>
    </location>
</feature>
<evidence type="ECO:0000256" key="1">
    <source>
        <dbReference type="SAM" id="Coils"/>
    </source>
</evidence>
<gene>
    <name evidence="3" type="ORF">IV203_027286</name>
</gene>
<proteinExistence type="predicted"/>
<evidence type="ECO:0000256" key="2">
    <source>
        <dbReference type="SAM" id="MobiDB-lite"/>
    </source>
</evidence>
<feature type="compositionally biased region" description="Polar residues" evidence="2">
    <location>
        <begin position="50"/>
        <end position="62"/>
    </location>
</feature>
<reference evidence="3" key="1">
    <citation type="journal article" date="2021" name="Sci. Rep.">
        <title>Diploid genomic architecture of Nitzschia inconspicua, an elite biomass production diatom.</title>
        <authorList>
            <person name="Oliver A."/>
            <person name="Podell S."/>
            <person name="Pinowska A."/>
            <person name="Traller J.C."/>
            <person name="Smith S.R."/>
            <person name="McClure R."/>
            <person name="Beliaev A."/>
            <person name="Bohutskyi P."/>
            <person name="Hill E.A."/>
            <person name="Rabines A."/>
            <person name="Zheng H."/>
            <person name="Allen L.Z."/>
            <person name="Kuo A."/>
            <person name="Grigoriev I.V."/>
            <person name="Allen A.E."/>
            <person name="Hazlebeck D."/>
            <person name="Allen E.E."/>
        </authorList>
    </citation>
    <scope>NUCLEOTIDE SEQUENCE</scope>
    <source>
        <strain evidence="3">Hildebrandi</strain>
    </source>
</reference>
<evidence type="ECO:0000313" key="3">
    <source>
        <dbReference type="EMBL" id="KAG7369540.1"/>
    </source>
</evidence>
<protein>
    <submittedName>
        <fullName evidence="3">Uncharacterized protein</fullName>
    </submittedName>
</protein>
<feature type="coiled-coil region" evidence="1">
    <location>
        <begin position="357"/>
        <end position="391"/>
    </location>
</feature>
<organism evidence="3 4">
    <name type="scientific">Nitzschia inconspicua</name>
    <dbReference type="NCBI Taxonomy" id="303405"/>
    <lineage>
        <taxon>Eukaryota</taxon>
        <taxon>Sar</taxon>
        <taxon>Stramenopiles</taxon>
        <taxon>Ochrophyta</taxon>
        <taxon>Bacillariophyta</taxon>
        <taxon>Bacillariophyceae</taxon>
        <taxon>Bacillariophycidae</taxon>
        <taxon>Bacillariales</taxon>
        <taxon>Bacillariaceae</taxon>
        <taxon>Nitzschia</taxon>
    </lineage>
</organism>
<keyword evidence="4" id="KW-1185">Reference proteome</keyword>
<feature type="region of interest" description="Disordered" evidence="2">
    <location>
        <begin position="170"/>
        <end position="216"/>
    </location>
</feature>